<feature type="transmembrane region" description="Helical" evidence="1">
    <location>
        <begin position="84"/>
        <end position="104"/>
    </location>
</feature>
<keyword evidence="1" id="KW-1133">Transmembrane helix</keyword>
<organism evidence="2 3">
    <name type="scientific">Halogranum gelatinilyticum</name>
    <dbReference type="NCBI Taxonomy" id="660521"/>
    <lineage>
        <taxon>Archaea</taxon>
        <taxon>Methanobacteriati</taxon>
        <taxon>Methanobacteriota</taxon>
        <taxon>Stenosarchaea group</taxon>
        <taxon>Halobacteria</taxon>
        <taxon>Halobacteriales</taxon>
        <taxon>Haloferacaceae</taxon>
    </lineage>
</organism>
<dbReference type="STRING" id="660521.SAMN04487949_2513"/>
<feature type="transmembrane region" description="Helical" evidence="1">
    <location>
        <begin position="125"/>
        <end position="152"/>
    </location>
</feature>
<keyword evidence="1" id="KW-0472">Membrane</keyword>
<sequence>MSSIDWKIPTGLAVLLVLAYAVLIAGNILLGVVGATLVFLVGWLLGHAGKSDAIPTLGRRREAVASVVTLVALAYGVVFGQTIWVGVFVGVLAFGVAFLHAAIAQSSYSPSLSRNRKIAVSVLSLLVMAYALLIVGQLLIGLIAVSLLWLAAWLTSPGGPLVAAN</sequence>
<dbReference type="AlphaFoldDB" id="A0A1G9VUL0"/>
<evidence type="ECO:0000256" key="1">
    <source>
        <dbReference type="SAM" id="Phobius"/>
    </source>
</evidence>
<keyword evidence="3" id="KW-1185">Reference proteome</keyword>
<protein>
    <submittedName>
        <fullName evidence="2">Uncharacterized protein</fullName>
    </submittedName>
</protein>
<dbReference type="OrthoDB" id="307527at2157"/>
<reference evidence="3" key="1">
    <citation type="submission" date="2016-10" db="EMBL/GenBank/DDBJ databases">
        <authorList>
            <person name="Varghese N."/>
            <person name="Submissions S."/>
        </authorList>
    </citation>
    <scope>NUCLEOTIDE SEQUENCE [LARGE SCALE GENOMIC DNA]</scope>
    <source>
        <strain evidence="3">CGMCC 1.10119</strain>
    </source>
</reference>
<keyword evidence="1" id="KW-0812">Transmembrane</keyword>
<gene>
    <name evidence="2" type="ORF">SAMN04487949_2513</name>
</gene>
<proteinExistence type="predicted"/>
<accession>A0A1G9VUL0</accession>
<dbReference type="RefSeq" id="WP_089697842.1">
    <property type="nucleotide sequence ID" value="NZ_FNHL01000003.1"/>
</dbReference>
<evidence type="ECO:0000313" key="2">
    <source>
        <dbReference type="EMBL" id="SDM75833.1"/>
    </source>
</evidence>
<dbReference type="EMBL" id="FNHL01000003">
    <property type="protein sequence ID" value="SDM75833.1"/>
    <property type="molecule type" value="Genomic_DNA"/>
</dbReference>
<feature type="transmembrane region" description="Helical" evidence="1">
    <location>
        <begin position="12"/>
        <end position="41"/>
    </location>
</feature>
<dbReference type="Proteomes" id="UP000199451">
    <property type="component" value="Unassembled WGS sequence"/>
</dbReference>
<evidence type="ECO:0000313" key="3">
    <source>
        <dbReference type="Proteomes" id="UP000199451"/>
    </source>
</evidence>
<name>A0A1G9VUL0_9EURY</name>